<keyword evidence="6 10" id="KW-0378">Hydrolase</keyword>
<keyword evidence="2" id="KW-0719">Serine esterase</keyword>
<keyword evidence="8" id="KW-1015">Disulfide bond</keyword>
<comment type="catalytic activity">
    <reaction evidence="9">
        <text>feruloyl-polysaccharide + H2O = ferulate + polysaccharide.</text>
        <dbReference type="EC" id="3.1.1.73"/>
    </reaction>
</comment>
<dbReference type="OrthoDB" id="3039123at2759"/>
<evidence type="ECO:0000256" key="4">
    <source>
        <dbReference type="ARBA" id="ARBA00022723"/>
    </source>
</evidence>
<evidence type="ECO:0000256" key="3">
    <source>
        <dbReference type="ARBA" id="ARBA00022651"/>
    </source>
</evidence>
<protein>
    <recommendedName>
        <fullName evidence="10">Carboxylic ester hydrolase</fullName>
        <ecNumber evidence="10">3.1.1.-</ecNumber>
    </recommendedName>
</protein>
<evidence type="ECO:0000313" key="11">
    <source>
        <dbReference type="EMBL" id="KAF5365897.1"/>
    </source>
</evidence>
<accession>A0A8H5GJ65</accession>
<keyword evidence="7" id="KW-0106">Calcium</keyword>
<keyword evidence="5" id="KW-0732">Signal</keyword>
<dbReference type="InterPro" id="IPR029058">
    <property type="entry name" value="AB_hydrolase_fold"/>
</dbReference>
<dbReference type="GO" id="GO:0046872">
    <property type="term" value="F:metal ion binding"/>
    <property type="evidence" value="ECO:0007669"/>
    <property type="project" value="UniProtKB-KW"/>
</dbReference>
<keyword evidence="4" id="KW-0479">Metal-binding</keyword>
<reference evidence="11 12" key="1">
    <citation type="journal article" date="2020" name="ISME J.">
        <title>Uncovering the hidden diversity of litter-decomposition mechanisms in mushroom-forming fungi.</title>
        <authorList>
            <person name="Floudas D."/>
            <person name="Bentzer J."/>
            <person name="Ahren D."/>
            <person name="Johansson T."/>
            <person name="Persson P."/>
            <person name="Tunlid A."/>
        </authorList>
    </citation>
    <scope>NUCLEOTIDE SEQUENCE [LARGE SCALE GENOMIC DNA]</scope>
    <source>
        <strain evidence="11 12">CBS 406.79</strain>
    </source>
</reference>
<proteinExistence type="inferred from homology"/>
<dbReference type="AlphaFoldDB" id="A0A8H5GJ65"/>
<dbReference type="PANTHER" id="PTHR33938">
    <property type="entry name" value="FERULOYL ESTERASE B-RELATED"/>
    <property type="match status" value="1"/>
</dbReference>
<evidence type="ECO:0000256" key="7">
    <source>
        <dbReference type="ARBA" id="ARBA00022837"/>
    </source>
</evidence>
<keyword evidence="3" id="KW-0624">Polysaccharide degradation</keyword>
<dbReference type="SUPFAM" id="SSF53474">
    <property type="entry name" value="alpha/beta-Hydrolases"/>
    <property type="match status" value="1"/>
</dbReference>
<dbReference type="PANTHER" id="PTHR33938:SF15">
    <property type="entry name" value="FERULOYL ESTERASE B-RELATED"/>
    <property type="match status" value="1"/>
</dbReference>
<dbReference type="GO" id="GO:0030600">
    <property type="term" value="F:feruloyl esterase activity"/>
    <property type="evidence" value="ECO:0007669"/>
    <property type="project" value="UniProtKB-EC"/>
</dbReference>
<dbReference type="InterPro" id="IPR011118">
    <property type="entry name" value="Tannase/feruloyl_esterase"/>
</dbReference>
<evidence type="ECO:0000256" key="9">
    <source>
        <dbReference type="ARBA" id="ARBA00034075"/>
    </source>
</evidence>
<evidence type="ECO:0000313" key="12">
    <source>
        <dbReference type="Proteomes" id="UP000518752"/>
    </source>
</evidence>
<dbReference type="EC" id="3.1.1.-" evidence="10"/>
<evidence type="ECO:0000256" key="6">
    <source>
        <dbReference type="ARBA" id="ARBA00022801"/>
    </source>
</evidence>
<comment type="similarity">
    <text evidence="1 10">Belongs to the tannase family.</text>
</comment>
<evidence type="ECO:0000256" key="1">
    <source>
        <dbReference type="ARBA" id="ARBA00006249"/>
    </source>
</evidence>
<dbReference type="Proteomes" id="UP000518752">
    <property type="component" value="Unassembled WGS sequence"/>
</dbReference>
<keyword evidence="3" id="KW-0119">Carbohydrate metabolism</keyword>
<dbReference type="EMBL" id="JAACJN010000159">
    <property type="protein sequence ID" value="KAF5365897.1"/>
    <property type="molecule type" value="Genomic_DNA"/>
</dbReference>
<name>A0A8H5GJ65_9AGAR</name>
<evidence type="ECO:0000256" key="2">
    <source>
        <dbReference type="ARBA" id="ARBA00022487"/>
    </source>
</evidence>
<keyword evidence="12" id="KW-1185">Reference proteome</keyword>
<sequence>MDILRNSVADAISQIRLGPGIVKSLFSGLLLTHGMVQSISEFNASCHSIASQLLIQNSTVYFSELILANSTIELPDNHPTCRRPSQLILEDTCRIALHITTSSQSGINVEAWLPRNWSGRFLSTGNGGLGGCIQYEDMAYGSALGFATIGANNGHNGTGGEAFLNNEDVIADYVYRSVHTSAIAGKEITKKFYGTAHKKSYFLGCSTGGRQGLKSAQSFPEDFDGIVAGAPANAFSGLQSWSSRFYTITGPPGSPSFISEREWMEIIHPDILKQCDILDGIEDGVIEDPNLCDYKPERLICSSKSKDKSTDCLSAEQAKTVRRIFSPLHSPEGELWYPRQQPGSEHALIARFLYGGTPFPFSADWMRYAIYNDTEFDASAVNITHWVDTHAANPFEIDTWRGDLSAFKARNGKLITWHGTADGLISSANSERYYNHVSYTMNMPPSDLDAFYRFFRISGTSHCRGGDGPWEIGQSLMGTGGDLDEESLHPDGNVLQAMVRWVEQDEAPESLLGTKHIDDSKALGIHSRRRHCRYPLRNRYTGVGNSSQPESWSCT</sequence>
<comment type="caution">
    <text evidence="11">The sequence shown here is derived from an EMBL/GenBank/DDBJ whole genome shotgun (WGS) entry which is preliminary data.</text>
</comment>
<dbReference type="Pfam" id="PF07519">
    <property type="entry name" value="Tannase"/>
    <property type="match status" value="1"/>
</dbReference>
<gene>
    <name evidence="11" type="ORF">D9757_011053</name>
</gene>
<evidence type="ECO:0000256" key="8">
    <source>
        <dbReference type="ARBA" id="ARBA00023157"/>
    </source>
</evidence>
<dbReference type="GO" id="GO:0045493">
    <property type="term" value="P:xylan catabolic process"/>
    <property type="evidence" value="ECO:0007669"/>
    <property type="project" value="UniProtKB-KW"/>
</dbReference>
<evidence type="ECO:0000256" key="5">
    <source>
        <dbReference type="ARBA" id="ARBA00022729"/>
    </source>
</evidence>
<organism evidence="11 12">
    <name type="scientific">Collybiopsis confluens</name>
    <dbReference type="NCBI Taxonomy" id="2823264"/>
    <lineage>
        <taxon>Eukaryota</taxon>
        <taxon>Fungi</taxon>
        <taxon>Dikarya</taxon>
        <taxon>Basidiomycota</taxon>
        <taxon>Agaricomycotina</taxon>
        <taxon>Agaricomycetes</taxon>
        <taxon>Agaricomycetidae</taxon>
        <taxon>Agaricales</taxon>
        <taxon>Marasmiineae</taxon>
        <taxon>Omphalotaceae</taxon>
        <taxon>Collybiopsis</taxon>
    </lineage>
</organism>
<evidence type="ECO:0000256" key="10">
    <source>
        <dbReference type="RuleBase" id="RU361238"/>
    </source>
</evidence>
<keyword evidence="3" id="KW-0858">Xylan degradation</keyword>